<dbReference type="STRING" id="479431.Namu_5040"/>
<protein>
    <submittedName>
        <fullName evidence="1">L-asparaginase II</fullName>
    </submittedName>
</protein>
<evidence type="ECO:0000313" key="1">
    <source>
        <dbReference type="EMBL" id="ACV81311.1"/>
    </source>
</evidence>
<dbReference type="Pfam" id="PF06089">
    <property type="entry name" value="Asparaginase_II"/>
    <property type="match status" value="1"/>
</dbReference>
<dbReference type="AlphaFoldDB" id="C8XB19"/>
<dbReference type="eggNOG" id="COG4448">
    <property type="taxonomic scope" value="Bacteria"/>
</dbReference>
<dbReference type="OrthoDB" id="9780674at2"/>
<dbReference type="InParanoid" id="C8XB19"/>
<dbReference type="Proteomes" id="UP000002218">
    <property type="component" value="Chromosome"/>
</dbReference>
<dbReference type="RefSeq" id="WP_015750119.1">
    <property type="nucleotide sequence ID" value="NC_013235.1"/>
</dbReference>
<name>C8XB19_NAKMY</name>
<dbReference type="EMBL" id="CP001737">
    <property type="protein sequence ID" value="ACV81311.1"/>
    <property type="molecule type" value="Genomic_DNA"/>
</dbReference>
<keyword evidence="2" id="KW-1185">Reference proteome</keyword>
<proteinExistence type="predicted"/>
<organism evidence="1 2">
    <name type="scientific">Nakamurella multipartita (strain ATCC 700099 / DSM 44233 / CIP 104796 / JCM 9543 / NBRC 105858 / Y-104)</name>
    <name type="common">Microsphaera multipartita</name>
    <dbReference type="NCBI Taxonomy" id="479431"/>
    <lineage>
        <taxon>Bacteria</taxon>
        <taxon>Bacillati</taxon>
        <taxon>Actinomycetota</taxon>
        <taxon>Actinomycetes</taxon>
        <taxon>Nakamurellales</taxon>
        <taxon>Nakamurellaceae</taxon>
        <taxon>Nakamurella</taxon>
    </lineage>
</organism>
<reference evidence="1 2" key="2">
    <citation type="journal article" date="2010" name="Stand. Genomic Sci.">
        <title>Complete genome sequence of Nakamurella multipartita type strain (Y-104).</title>
        <authorList>
            <person name="Tice H."/>
            <person name="Mayilraj S."/>
            <person name="Sims D."/>
            <person name="Lapidus A."/>
            <person name="Nolan M."/>
            <person name="Lucas S."/>
            <person name="Glavina Del Rio T."/>
            <person name="Copeland A."/>
            <person name="Cheng J.F."/>
            <person name="Meincke L."/>
            <person name="Bruce D."/>
            <person name="Goodwin L."/>
            <person name="Pitluck S."/>
            <person name="Ivanova N."/>
            <person name="Mavromatis K."/>
            <person name="Ovchinnikova G."/>
            <person name="Pati A."/>
            <person name="Chen A."/>
            <person name="Palaniappan K."/>
            <person name="Land M."/>
            <person name="Hauser L."/>
            <person name="Chang Y.J."/>
            <person name="Jeffries C.D."/>
            <person name="Detter J.C."/>
            <person name="Brettin T."/>
            <person name="Rohde M."/>
            <person name="Goker M."/>
            <person name="Bristow J."/>
            <person name="Eisen J.A."/>
            <person name="Markowitz V."/>
            <person name="Hugenholtz P."/>
            <person name="Kyrpides N.C."/>
            <person name="Klenk H.P."/>
            <person name="Chen F."/>
        </authorList>
    </citation>
    <scope>NUCLEOTIDE SEQUENCE [LARGE SCALE GENOMIC DNA]</scope>
    <source>
        <strain evidence="2">ATCC 700099 / DSM 44233 / CIP 104796 / JCM 9543 / NBRC 105858 / Y-104</strain>
    </source>
</reference>
<dbReference type="PANTHER" id="PTHR42110">
    <property type="entry name" value="L-ASPARAGINASE, PUTATIVE (AFU_ORTHOLOGUE AFUA_3G11890)-RELATED"/>
    <property type="match status" value="1"/>
</dbReference>
<dbReference type="KEGG" id="nml:Namu_5040"/>
<dbReference type="PANTHER" id="PTHR42110:SF1">
    <property type="entry name" value="L-ASPARAGINASE, PUTATIVE (AFU_ORTHOLOGUE AFUA_3G11890)-RELATED"/>
    <property type="match status" value="1"/>
</dbReference>
<gene>
    <name evidence="1" type="ordered locus">Namu_5040</name>
</gene>
<sequence length="324" mass="33748">MSTAPVELVHVHRSGLHEGTHYGSVVITAADGSVEFARGDLRTPIFPRSSNKPFQAVAMLESGADLRDADLALAAASHSGEPMHVDRAFDMLERARLTEDDLGCPPAFPMEETAKRAALMASGEPRRIFMNCSGKHAGMLTAAVVNGWSTDDYLDPAHPLQRRVLDVVTRLTQEEPAAVGIDGCGAPLYAVSLPALARGFGATCSAEPGSTERRVADAMRAFPAMVGGTGRDDTRLMSAFPGLLVKGGAEGVHCAAFPDGRCVALKITDGGDRARMPVLVAALRRMGLTPPTAAAARLLDEFAAGPVLGGGQPVGAVTVAPGVF</sequence>
<evidence type="ECO:0000313" key="2">
    <source>
        <dbReference type="Proteomes" id="UP000002218"/>
    </source>
</evidence>
<dbReference type="InterPro" id="IPR010349">
    <property type="entry name" value="Asparaginase_II"/>
</dbReference>
<accession>C8XB19</accession>
<reference evidence="2" key="1">
    <citation type="submission" date="2009-09" db="EMBL/GenBank/DDBJ databases">
        <title>The complete genome of Nakamurella multipartita DSM 44233.</title>
        <authorList>
            <consortium name="US DOE Joint Genome Institute (JGI-PGF)"/>
            <person name="Lucas S."/>
            <person name="Copeland A."/>
            <person name="Lapidus A."/>
            <person name="Glavina del Rio T."/>
            <person name="Dalin E."/>
            <person name="Tice H."/>
            <person name="Bruce D."/>
            <person name="Goodwin L."/>
            <person name="Pitluck S."/>
            <person name="Kyrpides N."/>
            <person name="Mavromatis K."/>
            <person name="Ivanova N."/>
            <person name="Ovchinnikova G."/>
            <person name="Sims D."/>
            <person name="Meincke L."/>
            <person name="Brettin T."/>
            <person name="Detter J.C."/>
            <person name="Han C."/>
            <person name="Larimer F."/>
            <person name="Land M."/>
            <person name="Hauser L."/>
            <person name="Markowitz V."/>
            <person name="Cheng J.-F."/>
            <person name="Hugenholtz P."/>
            <person name="Woyke T."/>
            <person name="Wu D."/>
            <person name="Klenk H.-P."/>
            <person name="Eisen J.A."/>
        </authorList>
    </citation>
    <scope>NUCLEOTIDE SEQUENCE [LARGE SCALE GENOMIC DNA]</scope>
    <source>
        <strain evidence="2">ATCC 700099 / DSM 44233 / CIP 104796 / JCM 9543 / NBRC 105858 / Y-104</strain>
    </source>
</reference>
<dbReference type="HOGENOM" id="CLU_062004_0_0_11"/>